<dbReference type="InterPro" id="IPR050145">
    <property type="entry name" value="Centrin_CML-like"/>
</dbReference>
<feature type="domain" description="EF-hand" evidence="3">
    <location>
        <begin position="105"/>
        <end position="138"/>
    </location>
</feature>
<protein>
    <submittedName>
        <fullName evidence="4">Calmodulin</fullName>
    </submittedName>
</protein>
<dbReference type="InterPro" id="IPR002048">
    <property type="entry name" value="EF_hand_dom"/>
</dbReference>
<dbReference type="PROSITE" id="PS00018">
    <property type="entry name" value="EF_HAND_1"/>
    <property type="match status" value="4"/>
</dbReference>
<feature type="domain" description="EF-hand" evidence="3">
    <location>
        <begin position="69"/>
        <end position="104"/>
    </location>
</feature>
<gene>
    <name evidence="4" type="ORF">BDK51DRAFT_15767</name>
</gene>
<dbReference type="SUPFAM" id="SSF47473">
    <property type="entry name" value="EF-hand"/>
    <property type="match status" value="1"/>
</dbReference>
<feature type="domain" description="EF-hand" evidence="3">
    <location>
        <begin position="31"/>
        <end position="66"/>
    </location>
</feature>
<evidence type="ECO:0000256" key="1">
    <source>
        <dbReference type="ARBA" id="ARBA00022737"/>
    </source>
</evidence>
<dbReference type="CDD" id="cd00051">
    <property type="entry name" value="EFh"/>
    <property type="match status" value="2"/>
</dbReference>
<feature type="non-terminal residue" evidence="4">
    <location>
        <position position="1"/>
    </location>
</feature>
<keyword evidence="2" id="KW-0106">Calcium</keyword>
<accession>A0A4V1IPU6</accession>
<dbReference type="Pfam" id="PF13499">
    <property type="entry name" value="EF-hand_7"/>
    <property type="match status" value="2"/>
</dbReference>
<dbReference type="Proteomes" id="UP000269721">
    <property type="component" value="Unassembled WGS sequence"/>
</dbReference>
<dbReference type="GO" id="GO:0005509">
    <property type="term" value="F:calcium ion binding"/>
    <property type="evidence" value="ECO:0007669"/>
    <property type="project" value="InterPro"/>
</dbReference>
<dbReference type="InterPro" id="IPR018247">
    <property type="entry name" value="EF_Hand_1_Ca_BS"/>
</dbReference>
<dbReference type="Gene3D" id="1.10.238.10">
    <property type="entry name" value="EF-hand"/>
    <property type="match status" value="2"/>
</dbReference>
<dbReference type="OrthoDB" id="26525at2759"/>
<evidence type="ECO:0000313" key="5">
    <source>
        <dbReference type="Proteomes" id="UP000269721"/>
    </source>
</evidence>
<keyword evidence="1" id="KW-0677">Repeat</keyword>
<evidence type="ECO:0000259" key="3">
    <source>
        <dbReference type="PROSITE" id="PS50222"/>
    </source>
</evidence>
<dbReference type="AlphaFoldDB" id="A0A4V1IPU6"/>
<dbReference type="SMART" id="SM00054">
    <property type="entry name" value="EFh"/>
    <property type="match status" value="4"/>
</dbReference>
<keyword evidence="5" id="KW-1185">Reference proteome</keyword>
<feature type="domain" description="EF-hand" evidence="3">
    <location>
        <begin position="1"/>
        <end position="30"/>
    </location>
</feature>
<organism evidence="4 5">
    <name type="scientific">Blyttiomyces helicus</name>
    <dbReference type="NCBI Taxonomy" id="388810"/>
    <lineage>
        <taxon>Eukaryota</taxon>
        <taxon>Fungi</taxon>
        <taxon>Fungi incertae sedis</taxon>
        <taxon>Chytridiomycota</taxon>
        <taxon>Chytridiomycota incertae sedis</taxon>
        <taxon>Chytridiomycetes</taxon>
        <taxon>Chytridiomycetes incertae sedis</taxon>
        <taxon>Blyttiomyces</taxon>
    </lineage>
</organism>
<dbReference type="PANTHER" id="PTHR23050">
    <property type="entry name" value="CALCIUM BINDING PROTEIN"/>
    <property type="match status" value="1"/>
</dbReference>
<name>A0A4V1IPU6_9FUNG</name>
<reference evidence="5" key="1">
    <citation type="journal article" date="2018" name="Nat. Microbiol.">
        <title>Leveraging single-cell genomics to expand the fungal tree of life.</title>
        <authorList>
            <person name="Ahrendt S.R."/>
            <person name="Quandt C.A."/>
            <person name="Ciobanu D."/>
            <person name="Clum A."/>
            <person name="Salamov A."/>
            <person name="Andreopoulos B."/>
            <person name="Cheng J.F."/>
            <person name="Woyke T."/>
            <person name="Pelin A."/>
            <person name="Henrissat B."/>
            <person name="Reynolds N.K."/>
            <person name="Benny G.L."/>
            <person name="Smith M.E."/>
            <person name="James T.Y."/>
            <person name="Grigoriev I.V."/>
        </authorList>
    </citation>
    <scope>NUCLEOTIDE SEQUENCE [LARGE SCALE GENOMIC DNA]</scope>
</reference>
<dbReference type="EMBL" id="ML000281">
    <property type="protein sequence ID" value="RKO84287.1"/>
    <property type="molecule type" value="Genomic_DNA"/>
</dbReference>
<dbReference type="InterPro" id="IPR011992">
    <property type="entry name" value="EF-hand-dom_pair"/>
</dbReference>
<proteinExistence type="predicted"/>
<evidence type="ECO:0000256" key="2">
    <source>
        <dbReference type="ARBA" id="ARBA00022837"/>
    </source>
</evidence>
<evidence type="ECO:0000313" key="4">
    <source>
        <dbReference type="EMBL" id="RKO84287.1"/>
    </source>
</evidence>
<dbReference type="PROSITE" id="PS50222">
    <property type="entry name" value="EF_HAND_2"/>
    <property type="match status" value="4"/>
</dbReference>
<sequence length="138" mass="15304">KQAFNFFDRDKSGAIDFEELGNVMDSLGIKASESEMRAMIANIDVDQTGTVDFDEFYAMSCKGHVGTFESEEELREAFQLMDVDGSGFITPGDLVQVLQGLGEPTENKHLLEMVRLADADGDGQVGYDDFKRMMNSKV</sequence>
<dbReference type="FunFam" id="1.10.238.10:FF:000001">
    <property type="entry name" value="Calmodulin 1"/>
    <property type="match status" value="1"/>
</dbReference>